<dbReference type="AlphaFoldDB" id="A0A674A7L3"/>
<keyword evidence="2" id="KW-1185">Reference proteome</keyword>
<proteinExistence type="predicted"/>
<accession>A0A674A7L3</accession>
<reference evidence="1" key="1">
    <citation type="submission" date="2025-08" db="UniProtKB">
        <authorList>
            <consortium name="Ensembl"/>
        </authorList>
    </citation>
    <scope>IDENTIFICATION</scope>
</reference>
<dbReference type="InParanoid" id="A0A674A7L3"/>
<evidence type="ECO:0000313" key="2">
    <source>
        <dbReference type="Proteomes" id="UP000472277"/>
    </source>
</evidence>
<dbReference type="Proteomes" id="UP000472277">
    <property type="component" value="Chromosome 6"/>
</dbReference>
<dbReference type="GeneTree" id="ENSGT01010000230169"/>
<dbReference type="Ensembl" id="ENSSTUT00000057958.1">
    <property type="protein sequence ID" value="ENSSTUP00000055404.1"/>
    <property type="gene ID" value="ENSSTUG00000023516.1"/>
</dbReference>
<dbReference type="OMA" id="WTRLPAF"/>
<protein>
    <submittedName>
        <fullName evidence="1">Uncharacterized protein</fullName>
    </submittedName>
</protein>
<evidence type="ECO:0000313" key="1">
    <source>
        <dbReference type="Ensembl" id="ENSSTUP00000055404.1"/>
    </source>
</evidence>
<name>A0A674A7L3_SALTR</name>
<sequence length="72" mass="7949">EMAPNYPLLRLWFGSMGRLSLQETNMQVVTGASWTRLPAFSGFVIISRILGETQTQSPSLDNLPGALVPPCW</sequence>
<organism evidence="1 2">
    <name type="scientific">Salmo trutta</name>
    <name type="common">Brown trout</name>
    <dbReference type="NCBI Taxonomy" id="8032"/>
    <lineage>
        <taxon>Eukaryota</taxon>
        <taxon>Metazoa</taxon>
        <taxon>Chordata</taxon>
        <taxon>Craniata</taxon>
        <taxon>Vertebrata</taxon>
        <taxon>Euteleostomi</taxon>
        <taxon>Actinopterygii</taxon>
        <taxon>Neopterygii</taxon>
        <taxon>Teleostei</taxon>
        <taxon>Protacanthopterygii</taxon>
        <taxon>Salmoniformes</taxon>
        <taxon>Salmonidae</taxon>
        <taxon>Salmoninae</taxon>
        <taxon>Salmo</taxon>
    </lineage>
</organism>
<reference evidence="1" key="2">
    <citation type="submission" date="2025-09" db="UniProtKB">
        <authorList>
            <consortium name="Ensembl"/>
        </authorList>
    </citation>
    <scope>IDENTIFICATION</scope>
</reference>